<dbReference type="PROSITE" id="PS51635">
    <property type="entry name" value="PNPLA"/>
    <property type="match status" value="1"/>
</dbReference>
<feature type="active site" description="Proton acceptor" evidence="4">
    <location>
        <position position="257"/>
    </location>
</feature>
<dbReference type="EMBL" id="JBHTMP010000009">
    <property type="protein sequence ID" value="MFD1321133.1"/>
    <property type="molecule type" value="Genomic_DNA"/>
</dbReference>
<dbReference type="Gene3D" id="3.40.1090.10">
    <property type="entry name" value="Cytosolic phospholipase A2 catalytic domain"/>
    <property type="match status" value="2"/>
</dbReference>
<dbReference type="InterPro" id="IPR050301">
    <property type="entry name" value="NTE"/>
</dbReference>
<gene>
    <name evidence="7" type="ORF">ACFQ4H_08535</name>
</gene>
<protein>
    <submittedName>
        <fullName evidence="7">Patatin-like phospholipase family protein</fullName>
    </submittedName>
</protein>
<evidence type="ECO:0000313" key="8">
    <source>
        <dbReference type="Proteomes" id="UP001597260"/>
    </source>
</evidence>
<keyword evidence="2 4" id="KW-0442">Lipid degradation</keyword>
<accession>A0ABW3YBF0</accession>
<feature type="active site" description="Nucleophile" evidence="4">
    <location>
        <position position="89"/>
    </location>
</feature>
<keyword evidence="8" id="KW-1185">Reference proteome</keyword>
<dbReference type="PANTHER" id="PTHR14226">
    <property type="entry name" value="NEUROPATHY TARGET ESTERASE/SWISS CHEESE D.MELANOGASTER"/>
    <property type="match status" value="1"/>
</dbReference>
<sequence length="379" mass="41041">MTGESPPPADRLLGIAGQAAELAGRPMPVPPAPRPRPPEPPRSASVDPPRLPRLGLLLAGGAAKGGYEVGVVEALAAHGVEIEAIAGTSIGALNGVVLACAPDLTTGAQRLADLWNDFTERLGTGPFGKNESVTDQHGDVYESLNAGVSNLLPRISRLILNRDHLEWLVTRAIDIDALRTGPPMWVAAFPVPKPPDNLVGRQVRHALDWLRARVHNRASLMRLNDMPGDEVRDTVLASAALPFLFHARSVGGRHFIDGGLGADRVPVRAFANQGCEAIVVVHLNARDVLHERDRDGLRLLEVRPSRSLTAAGLVGGWNGLLDFSPERYQLLRELGFRDATEVLRSYAELVGVRWVRRETQRQMIEAVGELGRPVPQEND</sequence>
<evidence type="ECO:0000256" key="1">
    <source>
        <dbReference type="ARBA" id="ARBA00022801"/>
    </source>
</evidence>
<feature type="domain" description="PNPLA" evidence="6">
    <location>
        <begin position="56"/>
        <end position="271"/>
    </location>
</feature>
<feature type="compositionally biased region" description="Pro residues" evidence="5">
    <location>
        <begin position="27"/>
        <end position="41"/>
    </location>
</feature>
<evidence type="ECO:0000256" key="3">
    <source>
        <dbReference type="ARBA" id="ARBA00023098"/>
    </source>
</evidence>
<keyword evidence="1 4" id="KW-0378">Hydrolase</keyword>
<keyword evidence="3 4" id="KW-0443">Lipid metabolism</keyword>
<evidence type="ECO:0000259" key="6">
    <source>
        <dbReference type="PROSITE" id="PS51635"/>
    </source>
</evidence>
<dbReference type="Proteomes" id="UP001597260">
    <property type="component" value="Unassembled WGS sequence"/>
</dbReference>
<organism evidence="7 8">
    <name type="scientific">Micromonospora sonneratiae</name>
    <dbReference type="NCBI Taxonomy" id="1184706"/>
    <lineage>
        <taxon>Bacteria</taxon>
        <taxon>Bacillati</taxon>
        <taxon>Actinomycetota</taxon>
        <taxon>Actinomycetes</taxon>
        <taxon>Micromonosporales</taxon>
        <taxon>Micromonosporaceae</taxon>
        <taxon>Micromonospora</taxon>
    </lineage>
</organism>
<dbReference type="InterPro" id="IPR016035">
    <property type="entry name" value="Acyl_Trfase/lysoPLipase"/>
</dbReference>
<proteinExistence type="predicted"/>
<dbReference type="Pfam" id="PF01734">
    <property type="entry name" value="Patatin"/>
    <property type="match status" value="1"/>
</dbReference>
<dbReference type="RefSeq" id="WP_377568991.1">
    <property type="nucleotide sequence ID" value="NZ_JBHTMP010000009.1"/>
</dbReference>
<dbReference type="InterPro" id="IPR002641">
    <property type="entry name" value="PNPLA_dom"/>
</dbReference>
<feature type="short sequence motif" description="DGA/G" evidence="4">
    <location>
        <begin position="257"/>
        <end position="259"/>
    </location>
</feature>
<dbReference type="SUPFAM" id="SSF52151">
    <property type="entry name" value="FabD/lysophospholipase-like"/>
    <property type="match status" value="1"/>
</dbReference>
<feature type="region of interest" description="Disordered" evidence="5">
    <location>
        <begin position="20"/>
        <end position="49"/>
    </location>
</feature>
<reference evidence="8" key="1">
    <citation type="journal article" date="2019" name="Int. J. Syst. Evol. Microbiol.">
        <title>The Global Catalogue of Microorganisms (GCM) 10K type strain sequencing project: providing services to taxonomists for standard genome sequencing and annotation.</title>
        <authorList>
            <consortium name="The Broad Institute Genomics Platform"/>
            <consortium name="The Broad Institute Genome Sequencing Center for Infectious Disease"/>
            <person name="Wu L."/>
            <person name="Ma J."/>
        </authorList>
    </citation>
    <scope>NUCLEOTIDE SEQUENCE [LARGE SCALE GENOMIC DNA]</scope>
    <source>
        <strain evidence="8">JCM 31037</strain>
    </source>
</reference>
<feature type="short sequence motif" description="GXSXG" evidence="4">
    <location>
        <begin position="87"/>
        <end position="91"/>
    </location>
</feature>
<evidence type="ECO:0000256" key="4">
    <source>
        <dbReference type="PROSITE-ProRule" id="PRU01161"/>
    </source>
</evidence>
<evidence type="ECO:0000313" key="7">
    <source>
        <dbReference type="EMBL" id="MFD1321133.1"/>
    </source>
</evidence>
<comment type="caution">
    <text evidence="7">The sequence shown here is derived from an EMBL/GenBank/DDBJ whole genome shotgun (WGS) entry which is preliminary data.</text>
</comment>
<evidence type="ECO:0000256" key="5">
    <source>
        <dbReference type="SAM" id="MobiDB-lite"/>
    </source>
</evidence>
<dbReference type="PANTHER" id="PTHR14226:SF29">
    <property type="entry name" value="NEUROPATHY TARGET ESTERASE SWS"/>
    <property type="match status" value="1"/>
</dbReference>
<comment type="caution">
    <text evidence="4">Lacks conserved residue(s) required for the propagation of feature annotation.</text>
</comment>
<name>A0ABW3YBF0_9ACTN</name>
<evidence type="ECO:0000256" key="2">
    <source>
        <dbReference type="ARBA" id="ARBA00022963"/>
    </source>
</evidence>